<dbReference type="VEuPathDB" id="FungiDB:PV06_03273"/>
<dbReference type="PANTHER" id="PTHR43319:SF3">
    <property type="entry name" value="BETA-LACTAMASE-RELATED DOMAIN-CONTAINING PROTEIN"/>
    <property type="match status" value="1"/>
</dbReference>
<organism evidence="2 3">
    <name type="scientific">Exophiala oligosperma</name>
    <dbReference type="NCBI Taxonomy" id="215243"/>
    <lineage>
        <taxon>Eukaryota</taxon>
        <taxon>Fungi</taxon>
        <taxon>Dikarya</taxon>
        <taxon>Ascomycota</taxon>
        <taxon>Pezizomycotina</taxon>
        <taxon>Eurotiomycetes</taxon>
        <taxon>Chaetothyriomycetidae</taxon>
        <taxon>Chaetothyriales</taxon>
        <taxon>Herpotrichiellaceae</taxon>
        <taxon>Exophiala</taxon>
    </lineage>
</organism>
<dbReference type="PANTHER" id="PTHR43319">
    <property type="entry name" value="BETA-LACTAMASE-RELATED"/>
    <property type="match status" value="1"/>
</dbReference>
<dbReference type="InterPro" id="IPR012338">
    <property type="entry name" value="Beta-lactam/transpept-like"/>
</dbReference>
<protein>
    <recommendedName>
        <fullName evidence="1">Beta-lactamase-related domain-containing protein</fullName>
    </recommendedName>
</protein>
<dbReference type="Gene3D" id="3.40.710.10">
    <property type="entry name" value="DD-peptidase/beta-lactamase superfamily"/>
    <property type="match status" value="1"/>
</dbReference>
<reference evidence="2 3" key="1">
    <citation type="submission" date="2015-01" db="EMBL/GenBank/DDBJ databases">
        <title>The Genome Sequence of Exophiala oligosperma CBS72588.</title>
        <authorList>
            <consortium name="The Broad Institute Genomics Platform"/>
            <person name="Cuomo C."/>
            <person name="de Hoog S."/>
            <person name="Gorbushina A."/>
            <person name="Stielow B."/>
            <person name="Teixiera M."/>
            <person name="Abouelleil A."/>
            <person name="Chapman S.B."/>
            <person name="Priest M."/>
            <person name="Young S.K."/>
            <person name="Wortman J."/>
            <person name="Nusbaum C."/>
            <person name="Birren B."/>
        </authorList>
    </citation>
    <scope>NUCLEOTIDE SEQUENCE [LARGE SCALE GENOMIC DNA]</scope>
    <source>
        <strain evidence="2 3">CBS 72588</strain>
    </source>
</reference>
<evidence type="ECO:0000313" key="2">
    <source>
        <dbReference type="EMBL" id="KIW44829.1"/>
    </source>
</evidence>
<dbReference type="AlphaFoldDB" id="A0A0D2EA12"/>
<name>A0A0D2EA12_9EURO</name>
<dbReference type="SUPFAM" id="SSF56601">
    <property type="entry name" value="beta-lactamase/transpeptidase-like"/>
    <property type="match status" value="1"/>
</dbReference>
<dbReference type="InterPro" id="IPR052907">
    <property type="entry name" value="Beta-lactamase/esterase"/>
</dbReference>
<dbReference type="GeneID" id="27355347"/>
<accession>A0A0D2EA12</accession>
<dbReference type="Pfam" id="PF00144">
    <property type="entry name" value="Beta-lactamase"/>
    <property type="match status" value="1"/>
</dbReference>
<gene>
    <name evidence="2" type="ORF">PV06_03273</name>
</gene>
<dbReference type="OrthoDB" id="5946976at2759"/>
<evidence type="ECO:0000259" key="1">
    <source>
        <dbReference type="Pfam" id="PF00144"/>
    </source>
</evidence>
<dbReference type="Proteomes" id="UP000053342">
    <property type="component" value="Unassembled WGS sequence"/>
</dbReference>
<proteinExistence type="predicted"/>
<dbReference type="HOGENOM" id="CLU_035614_3_0_1"/>
<dbReference type="STRING" id="215243.A0A0D2EA12"/>
<sequence>MSVQGQCDPRFSALKAELESQLASGNELGASIVVNVDGTNVVDIWGGYASADHKRPWTEDTIANVWSSTKTVSALAVLILVSRGLVDPDAPLSRYWPEFGASNTQNKTPVLVRHIISHTAGHSGWREPMTPEQLMDLDLATSRLAAQEPFWEPGTASGYHSITMGHLISGLVSRVTGQSLKSFIATEIAGPLGADFQLGAKEADYGRVADLVAPPPSSMDFGKLDPDSATAKAFANPVMTAEIAHTPAWRGAELGAVNGHGNARSLARILSTVTLGGTVDGETFLTPEVVERIFDVQADGTDVVIGIPLCFGVGFSLNRGGTLSTVPFLPKSGRMCFWGGWGGSVILMDLERKVTFSYVMNKMGEGIMGSEKTAAYVKAAYKALGVEGF</sequence>
<evidence type="ECO:0000313" key="3">
    <source>
        <dbReference type="Proteomes" id="UP000053342"/>
    </source>
</evidence>
<feature type="domain" description="Beta-lactamase-related" evidence="1">
    <location>
        <begin position="18"/>
        <end position="365"/>
    </location>
</feature>
<dbReference type="InterPro" id="IPR001466">
    <property type="entry name" value="Beta-lactam-related"/>
</dbReference>
<dbReference type="EMBL" id="KN847334">
    <property type="protein sequence ID" value="KIW44829.1"/>
    <property type="molecule type" value="Genomic_DNA"/>
</dbReference>
<dbReference type="RefSeq" id="XP_016265045.1">
    <property type="nucleotide sequence ID" value="XM_016404040.1"/>
</dbReference>
<keyword evidence="3" id="KW-1185">Reference proteome</keyword>